<evidence type="ECO:0000313" key="1">
    <source>
        <dbReference type="EMBL" id="GDY65682.1"/>
    </source>
</evidence>
<comment type="caution">
    <text evidence="1">The sequence shown here is derived from an EMBL/GenBank/DDBJ whole genome shotgun (WGS) entry which is preliminary data.</text>
</comment>
<dbReference type="Proteomes" id="UP000302139">
    <property type="component" value="Unassembled WGS sequence"/>
</dbReference>
<dbReference type="AlphaFoldDB" id="A0A4D4LWD1"/>
<dbReference type="RefSeq" id="WP_010986925.1">
    <property type="nucleotide sequence ID" value="NZ_BAABTN010000049.1"/>
</dbReference>
<evidence type="ECO:0000313" key="3">
    <source>
        <dbReference type="Proteomes" id="UP000299211"/>
    </source>
</evidence>
<reference evidence="2 3" key="1">
    <citation type="submission" date="2019-04" db="EMBL/GenBank/DDBJ databases">
        <title>Draft genome sequences of Streptomyces avermitilis ATCC 31267.</title>
        <authorList>
            <person name="Komaki H."/>
            <person name="Tamura T."/>
            <person name="Hosoyama A."/>
        </authorList>
    </citation>
    <scope>NUCLEOTIDE SEQUENCE [LARGE SCALE GENOMIC DNA]</scope>
    <source>
        <strain evidence="2 3">ATCC 31267</strain>
    </source>
</reference>
<proteinExistence type="predicted"/>
<evidence type="ECO:0000313" key="4">
    <source>
        <dbReference type="Proteomes" id="UP000302139"/>
    </source>
</evidence>
<gene>
    <name evidence="1" type="ORF">SAV14893_050750</name>
    <name evidence="2" type="ORF">SAV31267_035840</name>
</gene>
<dbReference type="GeneID" id="41542615"/>
<evidence type="ECO:0000313" key="2">
    <source>
        <dbReference type="EMBL" id="GDY74099.1"/>
    </source>
</evidence>
<dbReference type="Proteomes" id="UP000299211">
    <property type="component" value="Unassembled WGS sequence"/>
</dbReference>
<name>A0A4D4LWD1_STRAX</name>
<organism evidence="1 4">
    <name type="scientific">Streptomyces avermitilis</name>
    <dbReference type="NCBI Taxonomy" id="33903"/>
    <lineage>
        <taxon>Bacteria</taxon>
        <taxon>Bacillati</taxon>
        <taxon>Actinomycetota</taxon>
        <taxon>Actinomycetes</taxon>
        <taxon>Kitasatosporales</taxon>
        <taxon>Streptomycetaceae</taxon>
        <taxon>Streptomyces</taxon>
    </lineage>
</organism>
<dbReference type="EMBL" id="BJHY01000001">
    <property type="protein sequence ID" value="GDY74099.1"/>
    <property type="molecule type" value="Genomic_DNA"/>
</dbReference>
<accession>A0A4D4LWD1</accession>
<protein>
    <submittedName>
        <fullName evidence="1">Uncharacterized protein</fullName>
    </submittedName>
</protein>
<reference evidence="1 4" key="2">
    <citation type="submission" date="2019-04" db="EMBL/GenBank/DDBJ databases">
        <title>Draft genome sequences of Streptomyces avermitilis NBRC 14893.</title>
        <authorList>
            <person name="Komaki H."/>
            <person name="Tamura T."/>
            <person name="Hosoyama A."/>
        </authorList>
    </citation>
    <scope>NUCLEOTIDE SEQUENCE [LARGE SCALE GENOMIC DNA]</scope>
    <source>
        <strain evidence="1 4">NBRC 14893</strain>
    </source>
</reference>
<sequence>MATVENQNLYEFLQSARVSEIELKYPDEVKRISRTPLDSKVTCTLLELARFAKRVRDEAKAESLDEFKAWGHDRPVKTTLI</sequence>
<dbReference type="EMBL" id="BJHX01000001">
    <property type="protein sequence ID" value="GDY65682.1"/>
    <property type="molecule type" value="Genomic_DNA"/>
</dbReference>